<keyword evidence="4" id="KW-1185">Reference proteome</keyword>
<comment type="caution">
    <text evidence="3">The sequence shown here is derived from an EMBL/GenBank/DDBJ whole genome shotgun (WGS) entry which is preliminary data.</text>
</comment>
<feature type="chain" id="PRO_5001663411" evidence="2">
    <location>
        <begin position="20"/>
        <end position="216"/>
    </location>
</feature>
<dbReference type="PATRIC" id="fig|1280949.3.peg.625"/>
<dbReference type="PROSITE" id="PS51257">
    <property type="entry name" value="PROKAR_LIPOPROTEIN"/>
    <property type="match status" value="1"/>
</dbReference>
<dbReference type="OrthoDB" id="7618770at2"/>
<feature type="region of interest" description="Disordered" evidence="1">
    <location>
        <begin position="33"/>
        <end position="54"/>
    </location>
</feature>
<organism evidence="3 4">
    <name type="scientific">Hyphomonas adhaerens MHS-3</name>
    <dbReference type="NCBI Taxonomy" id="1280949"/>
    <lineage>
        <taxon>Bacteria</taxon>
        <taxon>Pseudomonadati</taxon>
        <taxon>Pseudomonadota</taxon>
        <taxon>Alphaproteobacteria</taxon>
        <taxon>Hyphomonadales</taxon>
        <taxon>Hyphomonadaceae</taxon>
        <taxon>Hyphomonas</taxon>
    </lineage>
</organism>
<evidence type="ECO:0000256" key="1">
    <source>
        <dbReference type="SAM" id="MobiDB-lite"/>
    </source>
</evidence>
<name>A0A069E3A1_9PROT</name>
<dbReference type="EMBL" id="ARYH01000001">
    <property type="protein sequence ID" value="KCZ84625.1"/>
    <property type="molecule type" value="Genomic_DNA"/>
</dbReference>
<gene>
    <name evidence="3" type="ORF">HAD_03060</name>
</gene>
<dbReference type="AlphaFoldDB" id="A0A069E3A1"/>
<sequence>MRKRIAIALVPACALLGLAGCDKFIRGMGDDAGTEMSAAEDTAPADQADATPAKEADIPVYAQAVSEEATIDWLAARDDVASNSGSDGNFMVAAQEGDAPPVPVMLPSGIVLPQGAESDVKFQPLSDGYFAFYPGTDYNIVVNGTNEIIGERTPGTTETPMRFIPTMSGAQVAFTKYGADYLIEFECTHADGQHADCISEEDALSIADSLVAVRSR</sequence>
<reference evidence="3 4" key="1">
    <citation type="journal article" date="2014" name="Antonie Van Leeuwenhoek">
        <title>Hyphomonas beringensis sp. nov. and Hyphomonas chukchiensis sp. nov., isolated from surface seawater of the Bering Sea and Chukchi Sea.</title>
        <authorList>
            <person name="Li C."/>
            <person name="Lai Q."/>
            <person name="Li G."/>
            <person name="Dong C."/>
            <person name="Wang J."/>
            <person name="Liao Y."/>
            <person name="Shao Z."/>
        </authorList>
    </citation>
    <scope>NUCLEOTIDE SEQUENCE [LARGE SCALE GENOMIC DNA]</scope>
    <source>
        <strain evidence="3 4">MHS-3</strain>
    </source>
</reference>
<proteinExistence type="predicted"/>
<dbReference type="RefSeq" id="WP_035569366.1">
    <property type="nucleotide sequence ID" value="NZ_ARYH01000001.1"/>
</dbReference>
<evidence type="ECO:0000313" key="3">
    <source>
        <dbReference type="EMBL" id="KCZ84625.1"/>
    </source>
</evidence>
<evidence type="ECO:0000256" key="2">
    <source>
        <dbReference type="SAM" id="SignalP"/>
    </source>
</evidence>
<protein>
    <submittedName>
        <fullName evidence="3">Putative lipoprotein</fullName>
    </submittedName>
</protein>
<dbReference type="STRING" id="1280949.HAD_03060"/>
<feature type="compositionally biased region" description="Low complexity" evidence="1">
    <location>
        <begin position="39"/>
        <end position="51"/>
    </location>
</feature>
<dbReference type="Proteomes" id="UP000027446">
    <property type="component" value="Unassembled WGS sequence"/>
</dbReference>
<keyword evidence="3" id="KW-0449">Lipoprotein</keyword>
<dbReference type="eggNOG" id="ENOG5030ZUJ">
    <property type="taxonomic scope" value="Bacteria"/>
</dbReference>
<feature type="signal peptide" evidence="2">
    <location>
        <begin position="1"/>
        <end position="19"/>
    </location>
</feature>
<accession>A0A069E3A1</accession>
<keyword evidence="2" id="KW-0732">Signal</keyword>
<evidence type="ECO:0000313" key="4">
    <source>
        <dbReference type="Proteomes" id="UP000027446"/>
    </source>
</evidence>